<evidence type="ECO:0000313" key="2">
    <source>
        <dbReference type="Proteomes" id="UP000306324"/>
    </source>
</evidence>
<sequence length="44" mass="4955">MTLSPELEAQILRYDHAEHWRIGTMANQLKGHHGTVSRVITQAG</sequence>
<accession>A0A5S4EHZ9</accession>
<name>A0A5S4EHZ9_9PROT</name>
<dbReference type="AlphaFoldDB" id="A0A5S4EHZ9"/>
<proteinExistence type="predicted"/>
<evidence type="ECO:0000313" key="1">
    <source>
        <dbReference type="EMBL" id="TMQ74879.1"/>
    </source>
</evidence>
<organism evidence="1 2">
    <name type="scientific">Candidatus Accumulibacter phosphatis</name>
    <dbReference type="NCBI Taxonomy" id="327160"/>
    <lineage>
        <taxon>Bacteria</taxon>
        <taxon>Pseudomonadati</taxon>
        <taxon>Pseudomonadota</taxon>
        <taxon>Betaproteobacteria</taxon>
        <taxon>Candidatus Accumulibacter</taxon>
    </lineage>
</organism>
<keyword evidence="2" id="KW-1185">Reference proteome</keyword>
<dbReference type="Proteomes" id="UP000306324">
    <property type="component" value="Unassembled WGS sequence"/>
</dbReference>
<dbReference type="RefSeq" id="WP_432432178.1">
    <property type="nucleotide sequence ID" value="NZ_SWAD01000140.1"/>
</dbReference>
<comment type="caution">
    <text evidence="1">The sequence shown here is derived from an EMBL/GenBank/DDBJ whole genome shotgun (WGS) entry which is preliminary data.</text>
</comment>
<gene>
    <name evidence="1" type="ORF">ACCUM_2550</name>
</gene>
<protein>
    <submittedName>
        <fullName evidence="1">Mobile element protein</fullName>
    </submittedName>
</protein>
<dbReference type="EMBL" id="SWAD01000140">
    <property type="protein sequence ID" value="TMQ74879.1"/>
    <property type="molecule type" value="Genomic_DNA"/>
</dbReference>
<reference evidence="1 2" key="1">
    <citation type="submission" date="2019-04" db="EMBL/GenBank/DDBJ databases">
        <title>A novel phosphate-accumulating bacterium identified in bioreactor for phosphate removal from wastewater.</title>
        <authorList>
            <person name="Kotlyarov R.Y."/>
            <person name="Beletsky A.V."/>
            <person name="Kallistova A.Y."/>
            <person name="Dorofeev A.G."/>
            <person name="Nikolaev Y.Y."/>
            <person name="Pimenov N.V."/>
            <person name="Ravin N.V."/>
            <person name="Mardanov A.V."/>
        </authorList>
    </citation>
    <scope>NUCLEOTIDE SEQUENCE [LARGE SCALE GENOMIC DNA]</scope>
    <source>
        <strain evidence="1 2">Bin19</strain>
    </source>
</reference>